<name>A0A5R9JFT7_9PROT</name>
<dbReference type="PANTHER" id="PTHR34606">
    <property type="entry name" value="BON DOMAIN-CONTAINING PROTEIN"/>
    <property type="match status" value="1"/>
</dbReference>
<evidence type="ECO:0000313" key="2">
    <source>
        <dbReference type="EMBL" id="TLU74531.1"/>
    </source>
</evidence>
<proteinExistence type="predicted"/>
<sequence>MIDDIRLREDVLAELLWEPSVACDGITVTARRAVVTLSGHVGSYAQKSAAAAATRRVAGVQAVVERIKVRLPAEMGWSDGMIAATAAARLASNVFVPAGRVLIAVKAARVTLTGQLDWWFQREAVEQDMRALSCIVDLSNRITIQRLCSLAAPPAADRGDEMVEALYRAWFLPTGASSDRPRA</sequence>
<dbReference type="RefSeq" id="WP_138324780.1">
    <property type="nucleotide sequence ID" value="NZ_VCDI01000001.1"/>
</dbReference>
<organism evidence="2 3">
    <name type="scientific">Lichenicoccus roseus</name>
    <dbReference type="NCBI Taxonomy" id="2683649"/>
    <lineage>
        <taxon>Bacteria</taxon>
        <taxon>Pseudomonadati</taxon>
        <taxon>Pseudomonadota</taxon>
        <taxon>Alphaproteobacteria</taxon>
        <taxon>Acetobacterales</taxon>
        <taxon>Acetobacteraceae</taxon>
        <taxon>Lichenicoccus</taxon>
    </lineage>
</organism>
<accession>A0A5R9JFT7</accession>
<dbReference type="Pfam" id="PF04972">
    <property type="entry name" value="BON"/>
    <property type="match status" value="2"/>
</dbReference>
<protein>
    <submittedName>
        <fullName evidence="2">BON domain-containing protein</fullName>
    </submittedName>
</protein>
<dbReference type="InterPro" id="IPR051686">
    <property type="entry name" value="Lipoprotein_DolP"/>
</dbReference>
<dbReference type="Proteomes" id="UP000305654">
    <property type="component" value="Unassembled WGS sequence"/>
</dbReference>
<dbReference type="PANTHER" id="PTHR34606:SF15">
    <property type="entry name" value="BON DOMAIN-CONTAINING PROTEIN"/>
    <property type="match status" value="1"/>
</dbReference>
<dbReference type="AlphaFoldDB" id="A0A5R9JFT7"/>
<comment type="caution">
    <text evidence="2">The sequence shown here is derived from an EMBL/GenBank/DDBJ whole genome shotgun (WGS) entry which is preliminary data.</text>
</comment>
<evidence type="ECO:0000259" key="1">
    <source>
        <dbReference type="PROSITE" id="PS50914"/>
    </source>
</evidence>
<dbReference type="Gene3D" id="3.30.1340.30">
    <property type="match status" value="2"/>
</dbReference>
<gene>
    <name evidence="2" type="ORF">FE263_05000</name>
</gene>
<dbReference type="PROSITE" id="PS50914">
    <property type="entry name" value="BON"/>
    <property type="match status" value="1"/>
</dbReference>
<dbReference type="InterPro" id="IPR007055">
    <property type="entry name" value="BON_dom"/>
</dbReference>
<dbReference type="OrthoDB" id="870892at2"/>
<reference evidence="2 3" key="1">
    <citation type="submission" date="2019-05" db="EMBL/GenBank/DDBJ databases">
        <authorList>
            <person name="Pankratov T."/>
            <person name="Grouzdev D."/>
        </authorList>
    </citation>
    <scope>NUCLEOTIDE SEQUENCE [LARGE SCALE GENOMIC DNA]</scope>
    <source>
        <strain evidence="2 3">KEBCLARHB70R</strain>
    </source>
</reference>
<evidence type="ECO:0000313" key="3">
    <source>
        <dbReference type="Proteomes" id="UP000305654"/>
    </source>
</evidence>
<feature type="domain" description="BON" evidence="1">
    <location>
        <begin position="3"/>
        <end position="71"/>
    </location>
</feature>
<keyword evidence="3" id="KW-1185">Reference proteome</keyword>
<dbReference type="EMBL" id="VCDI01000001">
    <property type="protein sequence ID" value="TLU74531.1"/>
    <property type="molecule type" value="Genomic_DNA"/>
</dbReference>